<dbReference type="SUPFAM" id="SSF52540">
    <property type="entry name" value="P-loop containing nucleoside triphosphate hydrolases"/>
    <property type="match status" value="1"/>
</dbReference>
<dbReference type="OrthoDB" id="5380394at2"/>
<evidence type="ECO:0000313" key="2">
    <source>
        <dbReference type="Proteomes" id="UP000468943"/>
    </source>
</evidence>
<name>A0A6I4SRK6_9SPHN</name>
<gene>
    <name evidence="1" type="ORF">GRI36_12275</name>
</gene>
<dbReference type="InterPro" id="IPR027417">
    <property type="entry name" value="P-loop_NTPase"/>
</dbReference>
<sequence>MSSSLVSSGTLLPVSFKCVGGRVFVRLINPARIDLSRPFFRQALPSKHAADKIVLLQDWLESFDASTRSFDRSACIFHVARCGSTLLCQNIKKLGEMLVLSEPAFCHILDKQEFAPISSQEAELAFTKAVAEWQNWAATQQQRLVIKFNSLMSVHVESVTRALRDAKFLLLYRDPAAVLESLLRKQPPFVLDPGLIHRLPLLKEFDAFDSRTIELSLANQYCLTLSIGNRGMEQINTVNFNDLVDRFPHILTFFGAAEKENFPAWDGSTYAKSKTSSVEAYEPTPQSQIDEFAQKHSKVLAVAQLSYSRMRSKPSGFGASE</sequence>
<dbReference type="PANTHER" id="PTHR33844">
    <property type="entry name" value="SULFOTRANSFER_1 DOMAIN-CONTAINING PROTEIN"/>
    <property type="match status" value="1"/>
</dbReference>
<dbReference type="Gene3D" id="3.40.50.300">
    <property type="entry name" value="P-loop containing nucleotide triphosphate hydrolases"/>
    <property type="match status" value="1"/>
</dbReference>
<organism evidence="1 2">
    <name type="scientific">Pontixanthobacter gangjinensis</name>
    <dbReference type="NCBI Taxonomy" id="1028742"/>
    <lineage>
        <taxon>Bacteria</taxon>
        <taxon>Pseudomonadati</taxon>
        <taxon>Pseudomonadota</taxon>
        <taxon>Alphaproteobacteria</taxon>
        <taxon>Sphingomonadales</taxon>
        <taxon>Erythrobacteraceae</taxon>
        <taxon>Pontixanthobacter</taxon>
    </lineage>
</organism>
<evidence type="ECO:0008006" key="3">
    <source>
        <dbReference type="Google" id="ProtNLM"/>
    </source>
</evidence>
<dbReference type="EMBL" id="WTYS01000001">
    <property type="protein sequence ID" value="MXO57656.1"/>
    <property type="molecule type" value="Genomic_DNA"/>
</dbReference>
<dbReference type="Proteomes" id="UP000468943">
    <property type="component" value="Unassembled WGS sequence"/>
</dbReference>
<keyword evidence="2" id="KW-1185">Reference proteome</keyword>
<dbReference type="PANTHER" id="PTHR33844:SF1">
    <property type="entry name" value="SULFOTRANSFERASE DOMAIN-CONTAINING PROTEIN"/>
    <property type="match status" value="1"/>
</dbReference>
<comment type="caution">
    <text evidence="1">The sequence shown here is derived from an EMBL/GenBank/DDBJ whole genome shotgun (WGS) entry which is preliminary data.</text>
</comment>
<reference evidence="1 2" key="1">
    <citation type="submission" date="2019-12" db="EMBL/GenBank/DDBJ databases">
        <title>Genomic-based taxomic classification of the family Erythrobacteraceae.</title>
        <authorList>
            <person name="Xu L."/>
        </authorList>
    </citation>
    <scope>NUCLEOTIDE SEQUENCE [LARGE SCALE GENOMIC DNA]</scope>
    <source>
        <strain evidence="1 2">JCM 17802</strain>
    </source>
</reference>
<dbReference type="RefSeq" id="WP_160598712.1">
    <property type="nucleotide sequence ID" value="NZ_WTYS01000001.1"/>
</dbReference>
<proteinExistence type="predicted"/>
<dbReference type="AlphaFoldDB" id="A0A6I4SRK6"/>
<accession>A0A6I4SRK6</accession>
<evidence type="ECO:0000313" key="1">
    <source>
        <dbReference type="EMBL" id="MXO57656.1"/>
    </source>
</evidence>
<protein>
    <recommendedName>
        <fullName evidence="3">Sulfotransferase family protein</fullName>
    </recommendedName>
</protein>